<organism evidence="6 7">
    <name type="scientific">Papiliotrema laurentii</name>
    <name type="common">Cryptococcus laurentii</name>
    <dbReference type="NCBI Taxonomy" id="5418"/>
    <lineage>
        <taxon>Eukaryota</taxon>
        <taxon>Fungi</taxon>
        <taxon>Dikarya</taxon>
        <taxon>Basidiomycota</taxon>
        <taxon>Agaricomycotina</taxon>
        <taxon>Tremellomycetes</taxon>
        <taxon>Tremellales</taxon>
        <taxon>Rhynchogastremaceae</taxon>
        <taxon>Papiliotrema</taxon>
    </lineage>
</organism>
<dbReference type="InterPro" id="IPR051954">
    <property type="entry name" value="tRNA_methyltransferase_THADA"/>
</dbReference>
<evidence type="ECO:0000313" key="6">
    <source>
        <dbReference type="EMBL" id="KAK1923534.1"/>
    </source>
</evidence>
<sequence length="1427" mass="157786">MTSNLTTKELGVLRKNLQKAELETLLTGELFRQGLDIIATSQNDDLALEILSLHLTLYRQLRYVFEESDAAQTIADLVHERLSPAYAPGQPCAETLVRNLESSVRIKSARSVDALAAMSRMVDVLPPPSASSSTVSNPLVPLFQHFAEVKDLGRTELVIVNLLLPHVPISTVPEYLEGNILRELDTIDAANLRANILCGILLRKSEPVADDEERDRAILSSILPLFDDGRPATLLLNLTRYLLPQLFSARPSIISSLLTQLSEIQHGENRFSSWISVASLGVSSGHLDIADLPEGDLQDAIAHADTSVRLRAFQLLIGSKNVLRQDVLRLIKKSLAYNAVLPSAGGRSEFTSAVYALFKKLREIQDVLKKYADSDPRAVSFREFQLWLLEEFVDPGLEVSCRHPVVQAILALSILKIYLDMFGQEDHIQRSVFTNARVSSLLACQASEFTEVRSRARQILEGARVALPGFESTDTPQSSTLIESCLASLNHPRKTQAEAGKSALCIVFQKMLLGSGRVEQALTFVDGLVDRLEQHVVASENNLTEGIDKLPMHGIIAAVRDVINCLNLQDSARQDTWAPVFARLVGLVDRVWAVTRSVISLAPSKTTEKGRPEHEIARAYDVLGAGEEEDEDQAMDHTNLLSGCWRATKEAGELLSTLFRLPIIHGRESQRVWTKDDIDQAGQRFLIWMHEIRHRGTFSKIASAFTELVDAVKTIEAYKPLCHSWLLSELDVITTDSLSTTRRSAALPYSVLAIVSYDQRLLDAAFDALIKLANVDNAESSDITKVHAFNILKIVLLDARQSKLLDRYFERAVMTALHAFASPNWNVRNVGLILFSTIVHRSLAPGRGTQDFFASRSTLATRTTLANWHGRYPSIIPYITRVLEELSTAGTASAHSPLFPILIIVRSLRWSSNGSALADELFQIVKTYLGSSEWQVRMVAAQALSSLVSPDQALQQVYGGCGIDTIGLNVRHGELLYLRHLVSEVIDWDVVDASQRRRIEGVLLDQMSRYRSDQPLIAKATMDLLAAYLESVRSPSGSIRDRAVDLAKMTVQTSAYCPGSSLLVASSGHVLRSFGGEEALPSLISSADDDLTIPTLEHLIDASHATKLGLLRSLINVVIESKNTFARIAALEVIVSLPASDQTLRVATDAHIVRLVAVLEQLLGSSKSVPLKEAALAGLGWAIGLQSQGPRNEDWLPLLQRSIATLEAYSDIDQSQPARYAALSALRPLATLIFAPDASMRVSTGTLISLHRLILRLLQDDDEQIRIEAAETLREGLRLKRDVSQKRAMELEWEFIGARLNESAASTAWFDLVRSAVFDRQSFDADVAAVRRQVGQGDVLFEIEPPNLFRDPLVDQTLAARVLASFRVHMDDDEVRSVVEESKRIVSQAREVIDTTASSPIEQRYDLARKLKQRVGIWNSLIDTLEA</sequence>
<dbReference type="PANTHER" id="PTHR14387">
    <property type="entry name" value="THADA/DEATH RECEPTOR INTERACTING PROTEIN"/>
    <property type="match status" value="1"/>
</dbReference>
<evidence type="ECO:0000256" key="2">
    <source>
        <dbReference type="ARBA" id="ARBA00022694"/>
    </source>
</evidence>
<accession>A0AAD9FNP0</accession>
<evidence type="ECO:0000259" key="4">
    <source>
        <dbReference type="Pfam" id="PF25150"/>
    </source>
</evidence>
<evidence type="ECO:0000259" key="5">
    <source>
        <dbReference type="Pfam" id="PF25151"/>
    </source>
</evidence>
<reference evidence="6" key="1">
    <citation type="submission" date="2023-02" db="EMBL/GenBank/DDBJ databases">
        <title>Identification and recombinant expression of a fungal hydrolase from Papiliotrema laurentii that hydrolyzes apple cutin and clears colloidal polyester polyurethane.</title>
        <authorList>
            <consortium name="DOE Joint Genome Institute"/>
            <person name="Roman V.A."/>
            <person name="Bojanowski C."/>
            <person name="Crable B.R."/>
            <person name="Wagner D.N."/>
            <person name="Hung C.S."/>
            <person name="Nadeau L.J."/>
            <person name="Schratz L."/>
            <person name="Haridas S."/>
            <person name="Pangilinan J."/>
            <person name="Lipzen A."/>
            <person name="Na H."/>
            <person name="Yan M."/>
            <person name="Ng V."/>
            <person name="Grigoriev I.V."/>
            <person name="Spatafora J.W."/>
            <person name="Barlow D."/>
            <person name="Biffinger J."/>
            <person name="Kelley-Loughnane N."/>
            <person name="Varaljay V.A."/>
            <person name="Crookes-Goodson W.J."/>
        </authorList>
    </citation>
    <scope>NUCLEOTIDE SEQUENCE</scope>
    <source>
        <strain evidence="6">5307AH</strain>
    </source>
</reference>
<dbReference type="GO" id="GO:0030488">
    <property type="term" value="P:tRNA methylation"/>
    <property type="evidence" value="ECO:0007669"/>
    <property type="project" value="TreeGrafter"/>
</dbReference>
<name>A0AAD9FNP0_PAPLA</name>
<dbReference type="Proteomes" id="UP001182556">
    <property type="component" value="Unassembled WGS sequence"/>
</dbReference>
<keyword evidence="7" id="KW-1185">Reference proteome</keyword>
<keyword evidence="2" id="KW-0819">tRNA processing</keyword>
<dbReference type="PANTHER" id="PTHR14387:SF0">
    <property type="entry name" value="DUF2428 DOMAIN-CONTAINING PROTEIN"/>
    <property type="match status" value="1"/>
</dbReference>
<feature type="domain" description="DUF2428" evidence="3">
    <location>
        <begin position="580"/>
        <end position="826"/>
    </location>
</feature>
<dbReference type="Pfam" id="PF25151">
    <property type="entry name" value="TPR_Trm732_C"/>
    <property type="match status" value="1"/>
</dbReference>
<dbReference type="InterPro" id="IPR016024">
    <property type="entry name" value="ARM-type_fold"/>
</dbReference>
<dbReference type="InterPro" id="IPR056842">
    <property type="entry name" value="THADA-like_TPR_C"/>
</dbReference>
<dbReference type="SUPFAM" id="SSF48371">
    <property type="entry name" value="ARM repeat"/>
    <property type="match status" value="2"/>
</dbReference>
<evidence type="ECO:0000313" key="7">
    <source>
        <dbReference type="Proteomes" id="UP001182556"/>
    </source>
</evidence>
<feature type="domain" description="tRNA (32-2'-O)-methyltransferase regulator THADA-like TPR repeats region" evidence="4">
    <location>
        <begin position="237"/>
        <end position="375"/>
    </location>
</feature>
<protein>
    <submittedName>
        <fullName evidence="6">Cytoplasm protein</fullName>
    </submittedName>
</protein>
<gene>
    <name evidence="6" type="ORF">DB88DRAFT_540744</name>
</gene>
<proteinExistence type="inferred from homology"/>
<dbReference type="Pfam" id="PF10350">
    <property type="entry name" value="DUF2428"/>
    <property type="match status" value="1"/>
</dbReference>
<feature type="domain" description="tRNA (32-2'-O)-methyltransferase regulator THADA-like C-terminal TPR repeats region" evidence="5">
    <location>
        <begin position="828"/>
        <end position="981"/>
    </location>
</feature>
<dbReference type="Pfam" id="PF25150">
    <property type="entry name" value="TPR_Trm732"/>
    <property type="match status" value="1"/>
</dbReference>
<dbReference type="InterPro" id="IPR011989">
    <property type="entry name" value="ARM-like"/>
</dbReference>
<dbReference type="InterPro" id="IPR056843">
    <property type="entry name" value="THADA-like_TPR"/>
</dbReference>
<comment type="similarity">
    <text evidence="1">Belongs to the THADA family.</text>
</comment>
<dbReference type="InterPro" id="IPR019442">
    <property type="entry name" value="THADA/TRM732_DUF2428"/>
</dbReference>
<dbReference type="GO" id="GO:0005829">
    <property type="term" value="C:cytosol"/>
    <property type="evidence" value="ECO:0007669"/>
    <property type="project" value="TreeGrafter"/>
</dbReference>
<evidence type="ECO:0000256" key="1">
    <source>
        <dbReference type="ARBA" id="ARBA00010409"/>
    </source>
</evidence>
<dbReference type="Gene3D" id="1.25.10.10">
    <property type="entry name" value="Leucine-rich Repeat Variant"/>
    <property type="match status" value="1"/>
</dbReference>
<evidence type="ECO:0000259" key="3">
    <source>
        <dbReference type="Pfam" id="PF10350"/>
    </source>
</evidence>
<comment type="caution">
    <text evidence="6">The sequence shown here is derived from an EMBL/GenBank/DDBJ whole genome shotgun (WGS) entry which is preliminary data.</text>
</comment>
<dbReference type="EMBL" id="JAODAN010000006">
    <property type="protein sequence ID" value="KAK1923534.1"/>
    <property type="molecule type" value="Genomic_DNA"/>
</dbReference>